<proteinExistence type="predicted"/>
<name>A0A2P2PVL4_RHIMU</name>
<dbReference type="AlphaFoldDB" id="A0A2P2PVL4"/>
<accession>A0A2P2PVL4</accession>
<sequence length="29" mass="3237">MSFCCNFHVAKLMNAKLFFILACAAVTLE</sequence>
<reference evidence="1" key="1">
    <citation type="submission" date="2018-02" db="EMBL/GenBank/DDBJ databases">
        <title>Rhizophora mucronata_Transcriptome.</title>
        <authorList>
            <person name="Meera S.P."/>
            <person name="Sreeshan A."/>
            <person name="Augustine A."/>
        </authorList>
    </citation>
    <scope>NUCLEOTIDE SEQUENCE</scope>
    <source>
        <tissue evidence="1">Leaf</tissue>
    </source>
</reference>
<dbReference type="EMBL" id="GGEC01078286">
    <property type="protein sequence ID" value="MBX58770.1"/>
    <property type="molecule type" value="Transcribed_RNA"/>
</dbReference>
<organism evidence="1">
    <name type="scientific">Rhizophora mucronata</name>
    <name type="common">Asiatic mangrove</name>
    <dbReference type="NCBI Taxonomy" id="61149"/>
    <lineage>
        <taxon>Eukaryota</taxon>
        <taxon>Viridiplantae</taxon>
        <taxon>Streptophyta</taxon>
        <taxon>Embryophyta</taxon>
        <taxon>Tracheophyta</taxon>
        <taxon>Spermatophyta</taxon>
        <taxon>Magnoliopsida</taxon>
        <taxon>eudicotyledons</taxon>
        <taxon>Gunneridae</taxon>
        <taxon>Pentapetalae</taxon>
        <taxon>rosids</taxon>
        <taxon>fabids</taxon>
        <taxon>Malpighiales</taxon>
        <taxon>Rhizophoraceae</taxon>
        <taxon>Rhizophora</taxon>
    </lineage>
</organism>
<evidence type="ECO:0000313" key="1">
    <source>
        <dbReference type="EMBL" id="MBX58770.1"/>
    </source>
</evidence>
<protein>
    <submittedName>
        <fullName evidence="1">Uncharacterized protein</fullName>
    </submittedName>
</protein>